<dbReference type="SUPFAM" id="SSF52507">
    <property type="entry name" value="Homo-oligomeric flavin-containing Cys decarboxylases, HFCD"/>
    <property type="match status" value="1"/>
</dbReference>
<keyword evidence="3 4" id="KW-0285">Flavoprotein</keyword>
<comment type="catalytic activity">
    <reaction evidence="3 4">
        <text>N-[(R)-4-phosphopantothenoyl]-L-cysteine + H(+) = (R)-4'-phosphopantetheine + CO2</text>
        <dbReference type="Rhea" id="RHEA:16793"/>
        <dbReference type="ChEBI" id="CHEBI:15378"/>
        <dbReference type="ChEBI" id="CHEBI:16526"/>
        <dbReference type="ChEBI" id="CHEBI:59458"/>
        <dbReference type="ChEBI" id="CHEBI:61723"/>
        <dbReference type="EC" id="4.1.1.36"/>
    </reaction>
</comment>
<dbReference type="PANTHER" id="PTHR14359:SF6">
    <property type="entry name" value="PHOSPHOPANTOTHENOYLCYSTEINE DECARBOXYLASE"/>
    <property type="match status" value="1"/>
</dbReference>
<dbReference type="NCBIfam" id="TIGR00521">
    <property type="entry name" value="coaBC_dfp"/>
    <property type="match status" value="1"/>
</dbReference>
<dbReference type="GO" id="GO:0046872">
    <property type="term" value="F:metal ion binding"/>
    <property type="evidence" value="ECO:0007669"/>
    <property type="project" value="UniProtKB-KW"/>
</dbReference>
<dbReference type="EC" id="6.3.2.5" evidence="3"/>
<evidence type="ECO:0000259" key="6">
    <source>
        <dbReference type="Pfam" id="PF04127"/>
    </source>
</evidence>
<comment type="similarity">
    <text evidence="3 4">In the N-terminal section; belongs to the HFCD (homo-oligomeric flavin containing Cys decarboxylase) superfamily.</text>
</comment>
<feature type="binding site" evidence="3">
    <location>
        <position position="366"/>
    </location>
    <ligand>
        <name>CTP</name>
        <dbReference type="ChEBI" id="CHEBI:37563"/>
    </ligand>
</feature>
<dbReference type="InterPro" id="IPR003382">
    <property type="entry name" value="Flavoprotein"/>
</dbReference>
<comment type="cofactor">
    <cofactor evidence="3">
        <name>FMN</name>
        <dbReference type="ChEBI" id="CHEBI:58210"/>
    </cofactor>
    <text evidence="3">Binds 1 FMN per subunit.</text>
</comment>
<dbReference type="GO" id="GO:0015941">
    <property type="term" value="P:pantothenate catabolic process"/>
    <property type="evidence" value="ECO:0007669"/>
    <property type="project" value="InterPro"/>
</dbReference>
<comment type="caution">
    <text evidence="3">Lacks conserved residue(s) required for the propagation of feature annotation.</text>
</comment>
<feature type="active site" description="Proton donor" evidence="3">
    <location>
        <position position="195"/>
    </location>
</feature>
<accession>A0A6L5XP23</accession>
<keyword evidence="3 4" id="KW-0288">FMN</keyword>
<comment type="function">
    <text evidence="4">Catalyzes two steps in the biosynthesis of coenzyme A. In the first step cysteine is conjugated to 4'-phosphopantothenate to form 4-phosphopantothenoylcysteine, in the latter compound is decarboxylated to form 4'-phosphopantotheine.</text>
</comment>
<comment type="pathway">
    <text evidence="3 4">Cofactor biosynthesis; coenzyme A biosynthesis; CoA from (R)-pantothenate: step 2/5.</text>
</comment>
<dbReference type="InterPro" id="IPR035929">
    <property type="entry name" value="CoaB-like_sf"/>
</dbReference>
<evidence type="ECO:0000259" key="5">
    <source>
        <dbReference type="Pfam" id="PF02441"/>
    </source>
</evidence>
<reference evidence="7 8" key="1">
    <citation type="submission" date="2019-09" db="EMBL/GenBank/DDBJ databases">
        <title>In-depth cultivation of the pig gut microbiome towards novel bacterial diversity and tailored functional studies.</title>
        <authorList>
            <person name="Wylensek D."/>
            <person name="Hitch T.C.A."/>
            <person name="Clavel T."/>
        </authorList>
    </citation>
    <scope>NUCLEOTIDE SEQUENCE [LARGE SCALE GENOMIC DNA]</scope>
    <source>
        <strain evidence="7 8">PG-178-WT-4</strain>
    </source>
</reference>
<keyword evidence="3" id="KW-0511">Multifunctional enzyme</keyword>
<dbReference type="Pfam" id="PF04127">
    <property type="entry name" value="DFP"/>
    <property type="match status" value="1"/>
</dbReference>
<feature type="domain" description="DNA/pantothenate metabolism flavoprotein C-terminal" evidence="6">
    <location>
        <begin position="222"/>
        <end position="441"/>
    </location>
</feature>
<feature type="region of interest" description="Phosphopantothenate--cysteine ligase" evidence="3">
    <location>
        <begin position="227"/>
        <end position="443"/>
    </location>
</feature>
<gene>
    <name evidence="3 7" type="primary">coaBC</name>
    <name evidence="7" type="ORF">FYJ44_13705</name>
</gene>
<keyword evidence="3" id="KW-0479">Metal-binding</keyword>
<comment type="cofactor">
    <cofactor evidence="3">
        <name>Mg(2+)</name>
        <dbReference type="ChEBI" id="CHEBI:18420"/>
    </cofactor>
</comment>
<evidence type="ECO:0000313" key="8">
    <source>
        <dbReference type="Proteomes" id="UP000477488"/>
    </source>
</evidence>
<dbReference type="HAMAP" id="MF_02225">
    <property type="entry name" value="CoaBC"/>
    <property type="match status" value="1"/>
</dbReference>
<dbReference type="InterPro" id="IPR036551">
    <property type="entry name" value="Flavin_trans-like"/>
</dbReference>
<comment type="function">
    <text evidence="3">Catalyzes two sequential steps in the biosynthesis of coenzyme A. In the first step cysteine is conjugated to 4'-phosphopantothenate to form 4-phosphopantothenoylcysteine. In the second step the latter compound is decarboxylated to form 4'-phosphopantotheine.</text>
</comment>
<evidence type="ECO:0000256" key="1">
    <source>
        <dbReference type="ARBA" id="ARBA00022793"/>
    </source>
</evidence>
<dbReference type="EMBL" id="VUMH01000020">
    <property type="protein sequence ID" value="MSS29053.1"/>
    <property type="molecule type" value="Genomic_DNA"/>
</dbReference>
<dbReference type="InterPro" id="IPR007085">
    <property type="entry name" value="DNA/pantothenate-metab_flavo_C"/>
</dbReference>
<feature type="binding site" evidence="3">
    <location>
        <position position="388"/>
    </location>
    <ligand>
        <name>CTP</name>
        <dbReference type="ChEBI" id="CHEBI:37563"/>
    </ligand>
</feature>
<dbReference type="PANTHER" id="PTHR14359">
    <property type="entry name" value="HOMO-OLIGOMERIC FLAVIN CONTAINING CYS DECARBOXYLASE FAMILY"/>
    <property type="match status" value="1"/>
</dbReference>
<dbReference type="InterPro" id="IPR005252">
    <property type="entry name" value="CoaBC"/>
</dbReference>
<protein>
    <recommendedName>
        <fullName evidence="3">Coenzyme A biosynthesis bifunctional protein CoaBC</fullName>
    </recommendedName>
    <alternativeName>
        <fullName evidence="3">DNA/pantothenate metabolism flavoprotein</fullName>
    </alternativeName>
    <alternativeName>
        <fullName evidence="3">Phosphopantothenoylcysteine synthetase/decarboxylase</fullName>
        <shortName evidence="3">PPCS-PPCDC</shortName>
    </alternativeName>
    <domain>
        <recommendedName>
            <fullName evidence="3">Phosphopantothenoylcysteine decarboxylase</fullName>
            <shortName evidence="3">PPC decarboxylase</shortName>
            <shortName evidence="3">PPC-DC</shortName>
            <ecNumber evidence="3">4.1.1.36</ecNumber>
        </recommendedName>
        <alternativeName>
            <fullName evidence="3">CoaC</fullName>
        </alternativeName>
    </domain>
    <domain>
        <recommendedName>
            <fullName evidence="3">Phosphopantothenate--cysteine ligase</fullName>
            <ecNumber evidence="3">6.3.2.5</ecNumber>
        </recommendedName>
        <alternativeName>
            <fullName evidence="3">CoaB</fullName>
        </alternativeName>
        <alternativeName>
            <fullName evidence="3">Phosphopantothenoylcysteine synthetase</fullName>
            <shortName evidence="3">PPC synthetase</shortName>
            <shortName evidence="3">PPC-S</shortName>
        </alternativeName>
    </domain>
</protein>
<dbReference type="SUPFAM" id="SSF102645">
    <property type="entry name" value="CoaB-like"/>
    <property type="match status" value="1"/>
</dbReference>
<comment type="caution">
    <text evidence="7">The sequence shown here is derived from an EMBL/GenBank/DDBJ whole genome shotgun (WGS) entry which is preliminary data.</text>
</comment>
<dbReference type="EC" id="4.1.1.36" evidence="3"/>
<feature type="region of interest" description="Phosphopantothenoylcysteine decarboxylase" evidence="3">
    <location>
        <begin position="1"/>
        <end position="226"/>
    </location>
</feature>
<dbReference type="GO" id="GO:0004632">
    <property type="term" value="F:phosphopantothenate--cysteine ligase activity"/>
    <property type="evidence" value="ECO:0007669"/>
    <property type="project" value="UniProtKB-UniRule"/>
</dbReference>
<comment type="similarity">
    <text evidence="3 4">In the C-terminal section; belongs to the PPC synthetase family.</text>
</comment>
<keyword evidence="2 3" id="KW-0456">Lyase</keyword>
<dbReference type="Pfam" id="PF02441">
    <property type="entry name" value="Flavoprotein"/>
    <property type="match status" value="1"/>
</dbReference>
<keyword evidence="3 4" id="KW-0436">Ligase</keyword>
<dbReference type="GO" id="GO:0010181">
    <property type="term" value="F:FMN binding"/>
    <property type="evidence" value="ECO:0007669"/>
    <property type="project" value="UniProtKB-UniRule"/>
</dbReference>
<comment type="catalytic activity">
    <reaction evidence="3 4">
        <text>(R)-4'-phosphopantothenate + L-cysteine + CTP = N-[(R)-4-phosphopantothenoyl]-L-cysteine + CMP + diphosphate + H(+)</text>
        <dbReference type="Rhea" id="RHEA:19397"/>
        <dbReference type="ChEBI" id="CHEBI:10986"/>
        <dbReference type="ChEBI" id="CHEBI:15378"/>
        <dbReference type="ChEBI" id="CHEBI:33019"/>
        <dbReference type="ChEBI" id="CHEBI:35235"/>
        <dbReference type="ChEBI" id="CHEBI:37563"/>
        <dbReference type="ChEBI" id="CHEBI:59458"/>
        <dbReference type="ChEBI" id="CHEBI:60377"/>
        <dbReference type="EC" id="6.3.2.5"/>
    </reaction>
</comment>
<feature type="binding site" evidence="3">
    <location>
        <position position="316"/>
    </location>
    <ligand>
        <name>CTP</name>
        <dbReference type="ChEBI" id="CHEBI:37563"/>
    </ligand>
</feature>
<dbReference type="GO" id="GO:0015937">
    <property type="term" value="P:coenzyme A biosynthetic process"/>
    <property type="evidence" value="ECO:0007669"/>
    <property type="project" value="UniProtKB-UniRule"/>
</dbReference>
<feature type="binding site" evidence="3">
    <location>
        <position position="329"/>
    </location>
    <ligand>
        <name>CTP</name>
        <dbReference type="ChEBI" id="CHEBI:37563"/>
    </ligand>
</feature>
<dbReference type="GO" id="GO:0071513">
    <property type="term" value="C:phosphopantothenoylcysteine decarboxylase complex"/>
    <property type="evidence" value="ECO:0007669"/>
    <property type="project" value="TreeGrafter"/>
</dbReference>
<sequence length="443" mass="47164">MGRERRPGRRSARRFRRLAGAQSVTCPAASLAAPFDQSTRFAHKRLHLGVCGSVACYRATDLLRAWLKLGVHVSVTLTDGARRFVTPLLFESLGALPVYGGMFEPGQDIFAHLEPGQRAQAMVVAPVSADALARLAHGAASDMLSAQALAFDGPLVLAPAMNPRMWTHPAVQANAALLEQRGARFVGPDRGGTACGDEGRGRLAALPEIFLAGLRALAPQDMAGLRVMVTLGPTREAWDGVRFWSNPSSGLMGAALAVCAWLRGAEVAAVCGPGVTAFLPRGVRRLDVTGAREMHEAARSLWPDMDMGMFTAAVADFSPDPPECGCGRKFKKSEAPEGFSLKFSPNPDILQSLAAVCRPGQKVLGFAAETTPDMDALLPLARAKLARKKADLLAANRVNAPDSGFGAPTNSMAVADAHGREEIWPSQSKADVAWELCSWLLRI</sequence>
<organism evidence="7 8">
    <name type="scientific">Desulfovibrio porci</name>
    <dbReference type="NCBI Taxonomy" id="2605782"/>
    <lineage>
        <taxon>Bacteria</taxon>
        <taxon>Pseudomonadati</taxon>
        <taxon>Thermodesulfobacteriota</taxon>
        <taxon>Desulfovibrionia</taxon>
        <taxon>Desulfovibrionales</taxon>
        <taxon>Desulfovibrionaceae</taxon>
        <taxon>Desulfovibrio</taxon>
    </lineage>
</organism>
<evidence type="ECO:0000256" key="4">
    <source>
        <dbReference type="RuleBase" id="RU364078"/>
    </source>
</evidence>
<name>A0A6L5XP23_9BACT</name>
<evidence type="ECO:0000256" key="3">
    <source>
        <dbReference type="HAMAP-Rule" id="MF_02225"/>
    </source>
</evidence>
<evidence type="ECO:0000256" key="2">
    <source>
        <dbReference type="ARBA" id="ARBA00023239"/>
    </source>
</evidence>
<feature type="binding site" evidence="3">
    <location>
        <position position="384"/>
    </location>
    <ligand>
        <name>CTP</name>
        <dbReference type="ChEBI" id="CHEBI:37563"/>
    </ligand>
</feature>
<dbReference type="Proteomes" id="UP000477488">
    <property type="component" value="Unassembled WGS sequence"/>
</dbReference>
<comment type="pathway">
    <text evidence="3 4">Cofactor biosynthesis; coenzyme A biosynthesis; CoA from (R)-pantothenate: step 3/5.</text>
</comment>
<dbReference type="Gene3D" id="3.40.50.1950">
    <property type="entry name" value="Flavin prenyltransferase-like"/>
    <property type="match status" value="1"/>
</dbReference>
<dbReference type="Gene3D" id="3.40.50.10300">
    <property type="entry name" value="CoaB-like"/>
    <property type="match status" value="1"/>
</dbReference>
<proteinExistence type="inferred from homology"/>
<dbReference type="GO" id="GO:0004633">
    <property type="term" value="F:phosphopantothenoylcysteine decarboxylase activity"/>
    <property type="evidence" value="ECO:0007669"/>
    <property type="project" value="UniProtKB-UniRule"/>
</dbReference>
<keyword evidence="8" id="KW-1185">Reference proteome</keyword>
<keyword evidence="3" id="KW-0460">Magnesium</keyword>
<dbReference type="AlphaFoldDB" id="A0A6L5XP23"/>
<keyword evidence="1 3" id="KW-0210">Decarboxylase</keyword>
<feature type="domain" description="Flavoprotein" evidence="5">
    <location>
        <begin position="44"/>
        <end position="178"/>
    </location>
</feature>
<dbReference type="UniPathway" id="UPA00241">
    <property type="reaction ID" value="UER00353"/>
</dbReference>
<feature type="binding site" evidence="3">
    <location>
        <begin position="347"/>
        <end position="350"/>
    </location>
    <ligand>
        <name>CTP</name>
        <dbReference type="ChEBI" id="CHEBI:37563"/>
    </ligand>
</feature>
<evidence type="ECO:0000313" key="7">
    <source>
        <dbReference type="EMBL" id="MSS29053.1"/>
    </source>
</evidence>